<dbReference type="EMBL" id="FPBP01000009">
    <property type="protein sequence ID" value="SFU80716.1"/>
    <property type="molecule type" value="Genomic_DNA"/>
</dbReference>
<evidence type="ECO:0000256" key="1">
    <source>
        <dbReference type="SAM" id="SignalP"/>
    </source>
</evidence>
<protein>
    <recommendedName>
        <fullName evidence="4">Multidrug transporter</fullName>
    </recommendedName>
</protein>
<keyword evidence="3" id="KW-1185">Reference proteome</keyword>
<feature type="signal peptide" evidence="1">
    <location>
        <begin position="1"/>
        <end position="41"/>
    </location>
</feature>
<dbReference type="STRING" id="463301.SAMN04487955_109105"/>
<keyword evidence="1" id="KW-0732">Signal</keyword>
<evidence type="ECO:0008006" key="4">
    <source>
        <dbReference type="Google" id="ProtNLM"/>
    </source>
</evidence>
<proteinExistence type="predicted"/>
<evidence type="ECO:0000313" key="3">
    <source>
        <dbReference type="Proteomes" id="UP000198693"/>
    </source>
</evidence>
<organism evidence="2 3">
    <name type="scientific">Halomonas korlensis</name>
    <dbReference type="NCBI Taxonomy" id="463301"/>
    <lineage>
        <taxon>Bacteria</taxon>
        <taxon>Pseudomonadati</taxon>
        <taxon>Pseudomonadota</taxon>
        <taxon>Gammaproteobacteria</taxon>
        <taxon>Oceanospirillales</taxon>
        <taxon>Halomonadaceae</taxon>
        <taxon>Halomonas</taxon>
    </lineage>
</organism>
<name>A0A1I7J694_9GAMM</name>
<feature type="chain" id="PRO_5011573473" description="Multidrug transporter" evidence="1">
    <location>
        <begin position="42"/>
        <end position="123"/>
    </location>
</feature>
<sequence>MVRGDQRTEIEGGKKMRMKGKVQKAGMHALMAMLVSTPVLAQSSGQHVEAQPHGAAMIADAVIARPLLAAATVGGTALFLVALPFTALGGGVGSSAETLIKTPAEAAFRRCLGCTVSKRADER</sequence>
<reference evidence="3" key="1">
    <citation type="submission" date="2016-10" db="EMBL/GenBank/DDBJ databases">
        <authorList>
            <person name="Varghese N."/>
            <person name="Submissions S."/>
        </authorList>
    </citation>
    <scope>NUCLEOTIDE SEQUENCE [LARGE SCALE GENOMIC DNA]</scope>
    <source>
        <strain evidence="3">CGMCC 1.6981</strain>
    </source>
</reference>
<dbReference type="AlphaFoldDB" id="A0A1I7J694"/>
<evidence type="ECO:0000313" key="2">
    <source>
        <dbReference type="EMBL" id="SFU80716.1"/>
    </source>
</evidence>
<gene>
    <name evidence="2" type="ORF">SAMN04487955_109105</name>
</gene>
<dbReference type="Proteomes" id="UP000198693">
    <property type="component" value="Unassembled WGS sequence"/>
</dbReference>
<accession>A0A1I7J694</accession>